<dbReference type="PANTHER" id="PTHR46599:SF3">
    <property type="entry name" value="PIGGYBAC TRANSPOSABLE ELEMENT-DERIVED PROTEIN 4"/>
    <property type="match status" value="1"/>
</dbReference>
<proteinExistence type="predicted"/>
<dbReference type="Proteomes" id="UP000018958">
    <property type="component" value="Unassembled WGS sequence"/>
</dbReference>
<gene>
    <name evidence="3" type="ORF">F441_11375</name>
</gene>
<dbReference type="EMBL" id="ANIX01002240">
    <property type="protein sequence ID" value="ETP13494.1"/>
    <property type="molecule type" value="Genomic_DNA"/>
</dbReference>
<organism evidence="3 4">
    <name type="scientific">Phytophthora nicotianae CJ01A1</name>
    <dbReference type="NCBI Taxonomy" id="1317063"/>
    <lineage>
        <taxon>Eukaryota</taxon>
        <taxon>Sar</taxon>
        <taxon>Stramenopiles</taxon>
        <taxon>Oomycota</taxon>
        <taxon>Peronosporomycetes</taxon>
        <taxon>Peronosporales</taxon>
        <taxon>Peronosporaceae</taxon>
        <taxon>Phytophthora</taxon>
    </lineage>
</organism>
<dbReference type="Pfam" id="PF13843">
    <property type="entry name" value="DDE_Tnp_1_7"/>
    <property type="match status" value="1"/>
</dbReference>
<evidence type="ECO:0000259" key="2">
    <source>
        <dbReference type="Pfam" id="PF13843"/>
    </source>
</evidence>
<protein>
    <recommendedName>
        <fullName evidence="2">PiggyBac transposable element-derived protein domain-containing protein</fullName>
    </recommendedName>
</protein>
<dbReference type="OrthoDB" id="123623at2759"/>
<comment type="caution">
    <text evidence="3">The sequence shown here is derived from an EMBL/GenBank/DDBJ whole genome shotgun (WGS) entry which is preliminary data.</text>
</comment>
<sequence>MPAPLGKPVLRARDLSFRSVWKELKANGWTSKKAPSRSLDNRYRYIRPGADPNGTEGVDFFLGPDAVLDFYIQVTSTAPETGGVNERERDADAATQPPATSDADEERHGVPTTPQRLPSPKRIGAAETASSTPVPDSPRTTSSRERHQQQRSPGSRPPSSRRLLIATSPHTASSACDDTGDDLAADGDESIDWTGDSDEDDDAQEGPDADVMLDKDDDLNYTAPDENAAQYGAMDSGDEAALDDLDTGEDGEIIPDVLDVDEDTYAPEATELEIANEIQFAEQFLENIGSEEAVLAGNLQDTLLREMSTSGWEDIEQPSTYNYMQSPYEPVDNKSSYPGLRQGYSGASPDALRCGDSPIALFFHFMPVPLWQHIAVCSNEYRNEMVPQRVEEAQKRYKKKRRANPSLPMKTRRDIQHELETEKAILPQEVCRFFGLLIARAIMPNREKFAHHWKTTDEGGIPRGTFGSVLSRDRFQQISRNLHFNPNNHELAKKDRAWKIRKLVEVLQTTFERSYIAPAHLAFDEAILPNRSSFNKMRVYLKDKPHKWGTKLFMLCSAVSAYCIRFEVYCGKKQHASDAHKTDMKSGPAAVVRNLLAVFGPNAGKEGMRLVVVDRFYTSVALAIQLLLMGFYCVGTIMTNRIGYCKAVVEKKKTRPKDVERGSFKVSKSKLVPSMAAISWWDSRPVHFLSTGGSLELDRVVRRDGGGEQHEVPCPRVIKDYHAYMGGVDVHDQLRLQRYSLQRAVRFKNYYKSLALGLIDMAIVNGYIVHKEYYKQKQAKPMSHVVYMKTLHLQLCQLQSTDMYEGNRFGVQTSVTPERLERLVPAVGSGSTHVVQQLQRFRNQDTQNKRYRAACKVCSALKEGKRAKTSTYYCSECRNDGPIFLCLRPHRKVRGVAVTCWDIWHRDWKNGCLIPPELAGRIRHRKPQRSPSEERAAGERTPTPVKKRRTGGMPDQEQ</sequence>
<feature type="domain" description="PiggyBac transposable element-derived protein" evidence="2">
    <location>
        <begin position="357"/>
        <end position="767"/>
    </location>
</feature>
<feature type="compositionally biased region" description="Polar residues" evidence="1">
    <location>
        <begin position="128"/>
        <end position="141"/>
    </location>
</feature>
<accession>W2WV81</accession>
<feature type="compositionally biased region" description="Low complexity" evidence="1">
    <location>
        <begin position="150"/>
        <end position="162"/>
    </location>
</feature>
<feature type="region of interest" description="Disordered" evidence="1">
    <location>
        <begin position="79"/>
        <end position="221"/>
    </location>
</feature>
<evidence type="ECO:0000313" key="3">
    <source>
        <dbReference type="EMBL" id="ETP13494.1"/>
    </source>
</evidence>
<feature type="compositionally biased region" description="Acidic residues" evidence="1">
    <location>
        <begin position="178"/>
        <end position="208"/>
    </location>
</feature>
<evidence type="ECO:0000256" key="1">
    <source>
        <dbReference type="SAM" id="MobiDB-lite"/>
    </source>
</evidence>
<reference evidence="3 4" key="1">
    <citation type="submission" date="2013-11" db="EMBL/GenBank/DDBJ databases">
        <title>The Genome Sequence of Phytophthora parasitica CJ01A1.</title>
        <authorList>
            <consortium name="The Broad Institute Genomics Platform"/>
            <person name="Russ C."/>
            <person name="Tyler B."/>
            <person name="Panabieres F."/>
            <person name="Shan W."/>
            <person name="Tripathy S."/>
            <person name="Grunwald N."/>
            <person name="Machado M."/>
            <person name="Johnson C.S."/>
            <person name="Walker B."/>
            <person name="Young S.K."/>
            <person name="Zeng Q."/>
            <person name="Gargeya S."/>
            <person name="Fitzgerald M."/>
            <person name="Haas B."/>
            <person name="Abouelleil A."/>
            <person name="Allen A.W."/>
            <person name="Alvarado L."/>
            <person name="Arachchi H.M."/>
            <person name="Berlin A.M."/>
            <person name="Chapman S.B."/>
            <person name="Gainer-Dewar J."/>
            <person name="Goldberg J."/>
            <person name="Griggs A."/>
            <person name="Gujja S."/>
            <person name="Hansen M."/>
            <person name="Howarth C."/>
            <person name="Imamovic A."/>
            <person name="Ireland A."/>
            <person name="Larimer J."/>
            <person name="McCowan C."/>
            <person name="Murphy C."/>
            <person name="Pearson M."/>
            <person name="Poon T.W."/>
            <person name="Priest M."/>
            <person name="Roberts A."/>
            <person name="Saif S."/>
            <person name="Shea T."/>
            <person name="Sisk P."/>
            <person name="Sykes S."/>
            <person name="Wortman J."/>
            <person name="Nusbaum C."/>
            <person name="Birren B."/>
        </authorList>
    </citation>
    <scope>NUCLEOTIDE SEQUENCE [LARGE SCALE GENOMIC DNA]</scope>
    <source>
        <strain evidence="3 4">CJ01A1</strain>
    </source>
</reference>
<feature type="region of interest" description="Disordered" evidence="1">
    <location>
        <begin position="921"/>
        <end position="958"/>
    </location>
</feature>
<dbReference type="AlphaFoldDB" id="W2WV81"/>
<dbReference type="PANTHER" id="PTHR46599">
    <property type="entry name" value="PIGGYBAC TRANSPOSABLE ELEMENT-DERIVED PROTEIN 4"/>
    <property type="match status" value="1"/>
</dbReference>
<evidence type="ECO:0000313" key="4">
    <source>
        <dbReference type="Proteomes" id="UP000018958"/>
    </source>
</evidence>
<name>W2WV81_PHYNI</name>
<dbReference type="InterPro" id="IPR029526">
    <property type="entry name" value="PGBD"/>
</dbReference>